<dbReference type="Gene3D" id="3.40.50.720">
    <property type="entry name" value="NAD(P)-binding Rossmann-like Domain"/>
    <property type="match status" value="1"/>
</dbReference>
<dbReference type="EMBL" id="VSDO01000004">
    <property type="protein sequence ID" value="TYA11278.1"/>
    <property type="molecule type" value="Genomic_DNA"/>
</dbReference>
<dbReference type="PANTHER" id="PTHR42760">
    <property type="entry name" value="SHORT-CHAIN DEHYDROGENASES/REDUCTASES FAMILY MEMBER"/>
    <property type="match status" value="1"/>
</dbReference>
<dbReference type="Proteomes" id="UP000325218">
    <property type="component" value="Unassembled WGS sequence"/>
</dbReference>
<dbReference type="InterPro" id="IPR002347">
    <property type="entry name" value="SDR_fam"/>
</dbReference>
<dbReference type="NCBIfam" id="NF005559">
    <property type="entry name" value="PRK07231.1"/>
    <property type="match status" value="1"/>
</dbReference>
<dbReference type="SUPFAM" id="SSF51735">
    <property type="entry name" value="NAD(P)-binding Rossmann-fold domains"/>
    <property type="match status" value="1"/>
</dbReference>
<dbReference type="PRINTS" id="PR00081">
    <property type="entry name" value="GDHRDH"/>
</dbReference>
<gene>
    <name evidence="4" type="ORF">FRY98_19120</name>
</gene>
<dbReference type="InterPro" id="IPR057326">
    <property type="entry name" value="KR_dom"/>
</dbReference>
<dbReference type="AlphaFoldDB" id="A0A5D0CNA3"/>
<dbReference type="Pfam" id="PF13561">
    <property type="entry name" value="adh_short_C2"/>
    <property type="match status" value="1"/>
</dbReference>
<dbReference type="GO" id="GO:0048038">
    <property type="term" value="F:quinone binding"/>
    <property type="evidence" value="ECO:0007669"/>
    <property type="project" value="TreeGrafter"/>
</dbReference>
<evidence type="ECO:0000259" key="3">
    <source>
        <dbReference type="SMART" id="SM00822"/>
    </source>
</evidence>
<protein>
    <submittedName>
        <fullName evidence="4">SDR family oxidoreductase</fullName>
    </submittedName>
</protein>
<evidence type="ECO:0000256" key="1">
    <source>
        <dbReference type="ARBA" id="ARBA00006484"/>
    </source>
</evidence>
<name>A0A5D0CNA3_9BACL</name>
<accession>A0A5D0CNA3</accession>
<keyword evidence="5" id="KW-1185">Reference proteome</keyword>
<dbReference type="GO" id="GO:0016616">
    <property type="term" value="F:oxidoreductase activity, acting on the CH-OH group of donors, NAD or NADP as acceptor"/>
    <property type="evidence" value="ECO:0007669"/>
    <property type="project" value="UniProtKB-ARBA"/>
</dbReference>
<proteinExistence type="inferred from homology"/>
<organism evidence="4 5">
    <name type="scientific">Paenibacillus faecis</name>
    <dbReference type="NCBI Taxonomy" id="862114"/>
    <lineage>
        <taxon>Bacteria</taxon>
        <taxon>Bacillati</taxon>
        <taxon>Bacillota</taxon>
        <taxon>Bacilli</taxon>
        <taxon>Bacillales</taxon>
        <taxon>Paenibacillaceae</taxon>
        <taxon>Paenibacillus</taxon>
    </lineage>
</organism>
<reference evidence="4 5" key="1">
    <citation type="submission" date="2019-08" db="EMBL/GenBank/DDBJ databases">
        <title>Genome sequencing of Paenibacillus faecis DSM 23593(T).</title>
        <authorList>
            <person name="Kook J.-K."/>
            <person name="Park S.-N."/>
            <person name="Lim Y.K."/>
        </authorList>
    </citation>
    <scope>NUCLEOTIDE SEQUENCE [LARGE SCALE GENOMIC DNA]</scope>
    <source>
        <strain evidence="4 5">DSM 23593</strain>
    </source>
</reference>
<dbReference type="RefSeq" id="WP_148454947.1">
    <property type="nucleotide sequence ID" value="NZ_VSDO01000004.1"/>
</dbReference>
<dbReference type="SMART" id="SM00822">
    <property type="entry name" value="PKS_KR"/>
    <property type="match status" value="1"/>
</dbReference>
<dbReference type="GO" id="GO:0006633">
    <property type="term" value="P:fatty acid biosynthetic process"/>
    <property type="evidence" value="ECO:0007669"/>
    <property type="project" value="TreeGrafter"/>
</dbReference>
<comment type="similarity">
    <text evidence="1">Belongs to the short-chain dehydrogenases/reductases (SDR) family.</text>
</comment>
<dbReference type="FunFam" id="3.40.50.720:FF:000084">
    <property type="entry name" value="Short-chain dehydrogenase reductase"/>
    <property type="match status" value="1"/>
</dbReference>
<keyword evidence="2" id="KW-0560">Oxidoreductase</keyword>
<evidence type="ECO:0000313" key="5">
    <source>
        <dbReference type="Proteomes" id="UP000325218"/>
    </source>
</evidence>
<sequence>MMHPFDLTGKSAIVTGGSGGIGFEIARALAAQGADVALLDKRTECLEARAEEIRSMGSKALSVKCDVTDEEEVRAAVNRVIDSFSKIDILVNNAGVAGAGSVDQVEESAWDAVVDPNLKGIYLMSKYVVKHMKERKYGKIINMASVCGLVGSKAIPLHAYAASKGAVVQLTRAMGASFAQDGITVNAIGPSLFRTDMTEAALFKDDFLNLYNELCPAGRPGNPEELHGAALYFASEASSYTTGQTLFVDGGWSAV</sequence>
<feature type="domain" description="Ketoreductase" evidence="3">
    <location>
        <begin position="10"/>
        <end position="191"/>
    </location>
</feature>
<dbReference type="GO" id="GO:0008206">
    <property type="term" value="P:bile acid metabolic process"/>
    <property type="evidence" value="ECO:0007669"/>
    <property type="project" value="UniProtKB-ARBA"/>
</dbReference>
<evidence type="ECO:0000256" key="2">
    <source>
        <dbReference type="ARBA" id="ARBA00023002"/>
    </source>
</evidence>
<dbReference type="InterPro" id="IPR036291">
    <property type="entry name" value="NAD(P)-bd_dom_sf"/>
</dbReference>
<dbReference type="PRINTS" id="PR00080">
    <property type="entry name" value="SDRFAMILY"/>
</dbReference>
<dbReference type="OrthoDB" id="9803333at2"/>
<dbReference type="PANTHER" id="PTHR42760:SF133">
    <property type="entry name" value="3-OXOACYL-[ACYL-CARRIER-PROTEIN] REDUCTASE"/>
    <property type="match status" value="1"/>
</dbReference>
<evidence type="ECO:0000313" key="4">
    <source>
        <dbReference type="EMBL" id="TYA11278.1"/>
    </source>
</evidence>
<comment type="caution">
    <text evidence="4">The sequence shown here is derived from an EMBL/GenBank/DDBJ whole genome shotgun (WGS) entry which is preliminary data.</text>
</comment>